<dbReference type="RefSeq" id="WP_310501387.1">
    <property type="nucleotide sequence ID" value="NZ_JAVDSB010000013.1"/>
</dbReference>
<name>A0ABU1P2G4_9BACL</name>
<reference evidence="1 2" key="1">
    <citation type="submission" date="2023-07" db="EMBL/GenBank/DDBJ databases">
        <title>Sorghum-associated microbial communities from plants grown in Nebraska, USA.</title>
        <authorList>
            <person name="Schachtman D."/>
        </authorList>
    </citation>
    <scope>NUCLEOTIDE SEQUENCE [LARGE SCALE GENOMIC DNA]</scope>
    <source>
        <strain evidence="1 2">CC258</strain>
    </source>
</reference>
<organism evidence="1 2">
    <name type="scientific">Paenibacillus qinlingensis</name>
    <dbReference type="NCBI Taxonomy" id="1837343"/>
    <lineage>
        <taxon>Bacteria</taxon>
        <taxon>Bacillati</taxon>
        <taxon>Bacillota</taxon>
        <taxon>Bacilli</taxon>
        <taxon>Bacillales</taxon>
        <taxon>Paenibacillaceae</taxon>
        <taxon>Paenibacillus</taxon>
    </lineage>
</organism>
<keyword evidence="2" id="KW-1185">Reference proteome</keyword>
<accession>A0ABU1P2G4</accession>
<evidence type="ECO:0000313" key="1">
    <source>
        <dbReference type="EMBL" id="MDR6553935.1"/>
    </source>
</evidence>
<comment type="caution">
    <text evidence="1">The sequence shown here is derived from an EMBL/GenBank/DDBJ whole genome shotgun (WGS) entry which is preliminary data.</text>
</comment>
<protein>
    <submittedName>
        <fullName evidence="1">Uncharacterized protein</fullName>
    </submittedName>
</protein>
<sequence>MNREHVELHILISLARSQRALCRIIESVADHVESSEQLAGHIADNLKTISDYQHALMLKVTNRSKPTRVIGNVGKPAKPWINKKHL</sequence>
<dbReference type="Proteomes" id="UP001267290">
    <property type="component" value="Unassembled WGS sequence"/>
</dbReference>
<evidence type="ECO:0000313" key="2">
    <source>
        <dbReference type="Proteomes" id="UP001267290"/>
    </source>
</evidence>
<proteinExistence type="predicted"/>
<dbReference type="EMBL" id="JAVDSB010000013">
    <property type="protein sequence ID" value="MDR6553935.1"/>
    <property type="molecule type" value="Genomic_DNA"/>
</dbReference>
<gene>
    <name evidence="1" type="ORF">J2736_005145</name>
</gene>